<dbReference type="InterPro" id="IPR018793">
    <property type="entry name" value="Cyt_c_oxidase_assmbl_Pet191"/>
</dbReference>
<sequence length="82" mass="9671">MQYADEGERLKDQSRCGELRAQLKMCLLNTDCCKVEKKTPRECLLTHHESVPDECYQLKMSFFECKRSLIDARRRFRGPKAT</sequence>
<keyword evidence="6" id="KW-1185">Reference proteome</keyword>
<comment type="function">
    <text evidence="1">Involved in an early step of the mitochondrial complex IV assembly process.</text>
</comment>
<evidence type="ECO:0000256" key="1">
    <source>
        <dbReference type="ARBA" id="ARBA00003186"/>
    </source>
</evidence>
<dbReference type="EMBL" id="CADCXV010000661">
    <property type="protein sequence ID" value="CAB0031916.1"/>
    <property type="molecule type" value="Genomic_DNA"/>
</dbReference>
<organism evidence="5 6">
    <name type="scientific">Trichogramma brassicae</name>
    <dbReference type="NCBI Taxonomy" id="86971"/>
    <lineage>
        <taxon>Eukaryota</taxon>
        <taxon>Metazoa</taxon>
        <taxon>Ecdysozoa</taxon>
        <taxon>Arthropoda</taxon>
        <taxon>Hexapoda</taxon>
        <taxon>Insecta</taxon>
        <taxon>Pterygota</taxon>
        <taxon>Neoptera</taxon>
        <taxon>Endopterygota</taxon>
        <taxon>Hymenoptera</taxon>
        <taxon>Apocrita</taxon>
        <taxon>Proctotrupomorpha</taxon>
        <taxon>Chalcidoidea</taxon>
        <taxon>Trichogrammatidae</taxon>
        <taxon>Trichogramma</taxon>
    </lineage>
</organism>
<dbReference type="PANTHER" id="PTHR28627:SF1">
    <property type="entry name" value="CYTOCHROME C OXIDASE ASSEMBLY FACTOR 5"/>
    <property type="match status" value="1"/>
</dbReference>
<dbReference type="Pfam" id="PF10203">
    <property type="entry name" value="Pet191_N"/>
    <property type="match status" value="1"/>
</dbReference>
<evidence type="ECO:0000256" key="4">
    <source>
        <dbReference type="ARBA" id="ARBA00023157"/>
    </source>
</evidence>
<comment type="similarity">
    <text evidence="2">Belongs to the PET191 family.</text>
</comment>
<accession>A0A6H5I5S1</accession>
<dbReference type="OrthoDB" id="282149at2759"/>
<name>A0A6H5I5S1_9HYME</name>
<proteinExistence type="inferred from homology"/>
<dbReference type="AlphaFoldDB" id="A0A6H5I5S1"/>
<evidence type="ECO:0000256" key="2">
    <source>
        <dbReference type="ARBA" id="ARBA00007785"/>
    </source>
</evidence>
<dbReference type="PANTHER" id="PTHR28627">
    <property type="entry name" value="CYTOCHROME C OXIDASE ASSEMBLY FACTOR 5"/>
    <property type="match status" value="1"/>
</dbReference>
<keyword evidence="4" id="KW-1015">Disulfide bond</keyword>
<dbReference type="Proteomes" id="UP000479190">
    <property type="component" value="Unassembled WGS sequence"/>
</dbReference>
<protein>
    <recommendedName>
        <fullName evidence="3">Cytochrome c oxidase assembly factor 5</fullName>
    </recommendedName>
</protein>
<dbReference type="GO" id="GO:0033617">
    <property type="term" value="P:mitochondrial respiratory chain complex IV assembly"/>
    <property type="evidence" value="ECO:0007669"/>
    <property type="project" value="TreeGrafter"/>
</dbReference>
<dbReference type="GO" id="GO:0005739">
    <property type="term" value="C:mitochondrion"/>
    <property type="evidence" value="ECO:0007669"/>
    <property type="project" value="TreeGrafter"/>
</dbReference>
<reference evidence="5 6" key="1">
    <citation type="submission" date="2020-02" db="EMBL/GenBank/DDBJ databases">
        <authorList>
            <person name="Ferguson B K."/>
        </authorList>
    </citation>
    <scope>NUCLEOTIDE SEQUENCE [LARGE SCALE GENOMIC DNA]</scope>
</reference>
<evidence type="ECO:0000256" key="3">
    <source>
        <dbReference type="ARBA" id="ARBA00021904"/>
    </source>
</evidence>
<gene>
    <name evidence="5" type="ORF">TBRA_LOCUS3870</name>
</gene>
<evidence type="ECO:0000313" key="6">
    <source>
        <dbReference type="Proteomes" id="UP000479190"/>
    </source>
</evidence>
<evidence type="ECO:0000313" key="5">
    <source>
        <dbReference type="EMBL" id="CAB0031916.1"/>
    </source>
</evidence>